<reference evidence="9 10" key="1">
    <citation type="submission" date="2019-08" db="EMBL/GenBank/DDBJ databases">
        <title>Bacillus genomes from the desert of Cuatro Cienegas, Coahuila.</title>
        <authorList>
            <person name="Olmedo-Alvarez G."/>
        </authorList>
    </citation>
    <scope>NUCLEOTIDE SEQUENCE [LARGE SCALE GENOMIC DNA]</scope>
    <source>
        <strain evidence="9 10">CH28_1T</strain>
    </source>
</reference>
<accession>A0A5D4T5L3</accession>
<gene>
    <name evidence="9" type="ORF">FZC76_05880</name>
</gene>
<feature type="transmembrane region" description="Helical" evidence="8">
    <location>
        <begin position="9"/>
        <end position="33"/>
    </location>
</feature>
<dbReference type="GO" id="GO:0005886">
    <property type="term" value="C:plasma membrane"/>
    <property type="evidence" value="ECO:0007669"/>
    <property type="project" value="UniProtKB-SubCell"/>
</dbReference>
<organism evidence="9 10">
    <name type="scientific">Sutcliffiella horikoshii</name>
    <dbReference type="NCBI Taxonomy" id="79883"/>
    <lineage>
        <taxon>Bacteria</taxon>
        <taxon>Bacillati</taxon>
        <taxon>Bacillota</taxon>
        <taxon>Bacilli</taxon>
        <taxon>Bacillales</taxon>
        <taxon>Bacillaceae</taxon>
        <taxon>Sutcliffiella</taxon>
    </lineage>
</organism>
<feature type="transmembrane region" description="Helical" evidence="8">
    <location>
        <begin position="247"/>
        <end position="265"/>
    </location>
</feature>
<dbReference type="OrthoDB" id="7843147at2"/>
<protein>
    <recommendedName>
        <fullName evidence="8">Probable membrane transporter protein</fullName>
    </recommendedName>
</protein>
<comment type="caution">
    <text evidence="9">The sequence shown here is derived from an EMBL/GenBank/DDBJ whole genome shotgun (WGS) entry which is preliminary data.</text>
</comment>
<feature type="transmembrane region" description="Helical" evidence="8">
    <location>
        <begin position="39"/>
        <end position="62"/>
    </location>
</feature>
<evidence type="ECO:0000256" key="3">
    <source>
        <dbReference type="ARBA" id="ARBA00022448"/>
    </source>
</evidence>
<comment type="subcellular location">
    <subcellularLocation>
        <location evidence="1 8">Cell membrane</location>
        <topology evidence="1 8">Multi-pass membrane protein</topology>
    </subcellularLocation>
</comment>
<dbReference type="EMBL" id="VTEV01000002">
    <property type="protein sequence ID" value="TYS69762.1"/>
    <property type="molecule type" value="Genomic_DNA"/>
</dbReference>
<keyword evidence="5 8" id="KW-0812">Transmembrane</keyword>
<evidence type="ECO:0000256" key="2">
    <source>
        <dbReference type="ARBA" id="ARBA00009142"/>
    </source>
</evidence>
<keyword evidence="7 8" id="KW-0472">Membrane</keyword>
<dbReference type="InterPro" id="IPR002781">
    <property type="entry name" value="TM_pro_TauE-like"/>
</dbReference>
<feature type="transmembrane region" description="Helical" evidence="8">
    <location>
        <begin position="212"/>
        <end position="235"/>
    </location>
</feature>
<dbReference type="InterPro" id="IPR052017">
    <property type="entry name" value="TSUP"/>
</dbReference>
<evidence type="ECO:0000256" key="7">
    <source>
        <dbReference type="ARBA" id="ARBA00023136"/>
    </source>
</evidence>
<evidence type="ECO:0000256" key="4">
    <source>
        <dbReference type="ARBA" id="ARBA00022475"/>
    </source>
</evidence>
<evidence type="ECO:0000313" key="9">
    <source>
        <dbReference type="EMBL" id="TYS69762.1"/>
    </source>
</evidence>
<name>A0A5D4T5L3_9BACI</name>
<comment type="similarity">
    <text evidence="2 8">Belongs to the 4-toluene sulfonate uptake permease (TSUP) (TC 2.A.102) family.</text>
</comment>
<keyword evidence="6 8" id="KW-1133">Transmembrane helix</keyword>
<dbReference type="Pfam" id="PF01925">
    <property type="entry name" value="TauE"/>
    <property type="match status" value="1"/>
</dbReference>
<feature type="transmembrane region" description="Helical" evidence="8">
    <location>
        <begin position="186"/>
        <end position="205"/>
    </location>
</feature>
<dbReference type="PANTHER" id="PTHR30269">
    <property type="entry name" value="TRANSMEMBRANE PROTEIN YFCA"/>
    <property type="match status" value="1"/>
</dbReference>
<dbReference type="Proteomes" id="UP000322524">
    <property type="component" value="Unassembled WGS sequence"/>
</dbReference>
<feature type="transmembrane region" description="Helical" evidence="8">
    <location>
        <begin position="98"/>
        <end position="118"/>
    </location>
</feature>
<sequence length="268" mass="30147">MAELTIYQWLWSIVVVMGAAGVQEITGFGFALISIPLLLLIFPSYEAVLISIMLAMITLLLQGWKNVHQPRWDLIWRLIVIGLPGLWFGILIGKKMNVAHLEGFVGISVLSYVIAQLVQERRKRRLSRITNVSNDTDSTITRKLPKGFYLAGLSSGVLTGAVGLPGPPVIATLIPILKKDLFRATVLYYFIFIYAIVISVALFSFKQEFNQVKIITVVMIYIVPLLIGFYIGQLIQKQVNDVLFKHLVYSLLILVGTFSCWSWFAKLI</sequence>
<evidence type="ECO:0000256" key="5">
    <source>
        <dbReference type="ARBA" id="ARBA00022692"/>
    </source>
</evidence>
<evidence type="ECO:0000313" key="10">
    <source>
        <dbReference type="Proteomes" id="UP000322524"/>
    </source>
</evidence>
<dbReference type="AlphaFoldDB" id="A0A5D4T5L3"/>
<evidence type="ECO:0000256" key="6">
    <source>
        <dbReference type="ARBA" id="ARBA00022989"/>
    </source>
</evidence>
<dbReference type="PANTHER" id="PTHR30269:SF37">
    <property type="entry name" value="MEMBRANE TRANSPORTER PROTEIN"/>
    <property type="match status" value="1"/>
</dbReference>
<keyword evidence="4 8" id="KW-1003">Cell membrane</keyword>
<keyword evidence="3" id="KW-0813">Transport</keyword>
<evidence type="ECO:0000256" key="8">
    <source>
        <dbReference type="RuleBase" id="RU363041"/>
    </source>
</evidence>
<dbReference type="RefSeq" id="WP_148987323.1">
    <property type="nucleotide sequence ID" value="NZ_VTEV01000002.1"/>
</dbReference>
<proteinExistence type="inferred from homology"/>
<feature type="transmembrane region" description="Helical" evidence="8">
    <location>
        <begin position="148"/>
        <end position="166"/>
    </location>
</feature>
<evidence type="ECO:0000256" key="1">
    <source>
        <dbReference type="ARBA" id="ARBA00004651"/>
    </source>
</evidence>
<feature type="transmembrane region" description="Helical" evidence="8">
    <location>
        <begin position="74"/>
        <end position="92"/>
    </location>
</feature>